<protein>
    <submittedName>
        <fullName evidence="2">Uncharacterized protein</fullName>
    </submittedName>
</protein>
<name>A0A9P0QGQ5_ACAOB</name>
<evidence type="ECO:0000313" key="2">
    <source>
        <dbReference type="EMBL" id="CAH2020341.1"/>
    </source>
</evidence>
<dbReference type="AlphaFoldDB" id="A0A9P0QGQ5"/>
<feature type="compositionally biased region" description="Basic and acidic residues" evidence="1">
    <location>
        <begin position="461"/>
        <end position="472"/>
    </location>
</feature>
<organism evidence="2 3">
    <name type="scientific">Acanthoscelides obtectus</name>
    <name type="common">Bean weevil</name>
    <name type="synonym">Bruchus obtectus</name>
    <dbReference type="NCBI Taxonomy" id="200917"/>
    <lineage>
        <taxon>Eukaryota</taxon>
        <taxon>Metazoa</taxon>
        <taxon>Ecdysozoa</taxon>
        <taxon>Arthropoda</taxon>
        <taxon>Hexapoda</taxon>
        <taxon>Insecta</taxon>
        <taxon>Pterygota</taxon>
        <taxon>Neoptera</taxon>
        <taxon>Endopterygota</taxon>
        <taxon>Coleoptera</taxon>
        <taxon>Polyphaga</taxon>
        <taxon>Cucujiformia</taxon>
        <taxon>Chrysomeloidea</taxon>
        <taxon>Chrysomelidae</taxon>
        <taxon>Bruchinae</taxon>
        <taxon>Bruchini</taxon>
        <taxon>Acanthoscelides</taxon>
    </lineage>
</organism>
<dbReference type="Proteomes" id="UP001152888">
    <property type="component" value="Unassembled WGS sequence"/>
</dbReference>
<dbReference type="PANTHER" id="PTHR34000">
    <property type="entry name" value="LRRGT00142-RELATED"/>
    <property type="match status" value="1"/>
</dbReference>
<comment type="caution">
    <text evidence="2">The sequence shown here is derived from an EMBL/GenBank/DDBJ whole genome shotgun (WGS) entry which is preliminary data.</text>
</comment>
<dbReference type="EMBL" id="CAKOFQ010010982">
    <property type="protein sequence ID" value="CAH2020341.1"/>
    <property type="molecule type" value="Genomic_DNA"/>
</dbReference>
<feature type="region of interest" description="Disordered" evidence="1">
    <location>
        <begin position="1"/>
        <end position="37"/>
    </location>
</feature>
<dbReference type="PANTHER" id="PTHR34000:SF12">
    <property type="entry name" value="LRRGT00142"/>
    <property type="match status" value="1"/>
</dbReference>
<dbReference type="OrthoDB" id="7430688at2759"/>
<feature type="region of interest" description="Disordered" evidence="1">
    <location>
        <begin position="452"/>
        <end position="477"/>
    </location>
</feature>
<dbReference type="SUPFAM" id="SSF57997">
    <property type="entry name" value="Tropomyosin"/>
    <property type="match status" value="1"/>
</dbReference>
<dbReference type="InterPro" id="IPR011010">
    <property type="entry name" value="DNA_brk_join_enz"/>
</dbReference>
<evidence type="ECO:0000313" key="3">
    <source>
        <dbReference type="Proteomes" id="UP001152888"/>
    </source>
</evidence>
<proteinExistence type="predicted"/>
<evidence type="ECO:0000256" key="1">
    <source>
        <dbReference type="SAM" id="MobiDB-lite"/>
    </source>
</evidence>
<dbReference type="GO" id="GO:0003677">
    <property type="term" value="F:DNA binding"/>
    <property type="evidence" value="ECO:0007669"/>
    <property type="project" value="InterPro"/>
</dbReference>
<accession>A0A9P0QGQ5</accession>
<gene>
    <name evidence="2" type="ORF">ACAOBT_LOCUS37793</name>
</gene>
<sequence length="748" mass="87789">RQQNSSILSETPRRNQIDNTSKTNRKYLGTSKPTKCDVKSKTHSRTLQYSIGSPVQREGTTGLAPIESRSKDDIQEVGNAIHRFIRNRKIRGDCTICHTVTIPKAEFVNAFTRKWNYELAWIFPPPPLIPRVLQHLDRCRGTFILIVPRWEKAFWRPALKKRATDPPLIIANLQEHLLDLQTTGRRQGADNLLYIWRHGKHGVGINVKKMVGERDQAIKGVLVKFEPKNIPDGMENLVSRHFAILLRLSPGRRVHDLTLLRIDEGYFEQSEEQVIFWPQYGSKTDGPSNRQSGWKLKRNADSLWDVVTCLANYRQVSGVRRSSNNSFISTLFVTTRGRTGPTSRSVIAGRVRTALLAAGIENAAGGARSAVATSRLNESLPLDEVLKKGNWRGSSNHFKHYYKEVKSTPDVVVKRAIPDTRYQTPDTRFQISDSRFQIPDTRYQIPDTRHQIPDTRYQTPDTRHQIPDTRKTKNEKRKMKNEKFIKDNRYQIPDTTYQTPDTRFQISDSRFQIPDTRYQIPDTRHQIPDTRHQTPDTRYQTRFQIPDTRHQTPDTRYQIPDTRYQIPDSRFQILDTRYQIPDTRYQISDIRYQIPDTRYQIPDTRYQIPDTRYQIPDTIFQIQLSDSRYQIPDSRFQIPDTRYQAPDTRRQIPDTSYQIPDTRYPIPDSRYQIPDTRFQIPDTRYQQTPDSRFQIPDTRYQIPDSRFQISDSRFQIPDTRYQIPDSRYQIPDTRYQIPDTRHQTPDSR</sequence>
<reference evidence="2" key="1">
    <citation type="submission" date="2022-03" db="EMBL/GenBank/DDBJ databases">
        <authorList>
            <person name="Sayadi A."/>
        </authorList>
    </citation>
    <scope>NUCLEOTIDE SEQUENCE</scope>
</reference>
<feature type="non-terminal residue" evidence="2">
    <location>
        <position position="748"/>
    </location>
</feature>
<dbReference type="SUPFAM" id="SSF56349">
    <property type="entry name" value="DNA breaking-rejoining enzymes"/>
    <property type="match status" value="1"/>
</dbReference>
<keyword evidence="3" id="KW-1185">Reference proteome</keyword>